<feature type="transmembrane region" description="Helical" evidence="1">
    <location>
        <begin position="17"/>
        <end position="37"/>
    </location>
</feature>
<keyword evidence="1" id="KW-0812">Transmembrane</keyword>
<evidence type="ECO:0000256" key="1">
    <source>
        <dbReference type="SAM" id="Phobius"/>
    </source>
</evidence>
<keyword evidence="3" id="KW-1185">Reference proteome</keyword>
<reference evidence="3" key="1">
    <citation type="journal article" date="2019" name="Int. J. Syst. Evol. Microbiol.">
        <title>The Global Catalogue of Microorganisms (GCM) 10K type strain sequencing project: providing services to taxonomists for standard genome sequencing and annotation.</title>
        <authorList>
            <consortium name="The Broad Institute Genomics Platform"/>
            <consortium name="The Broad Institute Genome Sequencing Center for Infectious Disease"/>
            <person name="Wu L."/>
            <person name="Ma J."/>
        </authorList>
    </citation>
    <scope>NUCLEOTIDE SEQUENCE [LARGE SCALE GENOMIC DNA]</scope>
    <source>
        <strain evidence="3">JCM 13250</strain>
    </source>
</reference>
<sequence>MADAPPDGMTWGLAGRWVVVVLASAIGLALAIGDLALPGFSGGDEPTSGSSPRPFACLAFGGADGTHYCERAAIEVGRRPAVTEEQRRRGMDISRKASDEIGFALLCAQGHGDCPPGAEAPTVEQTLEDIRQRFLRNGLTGTVRVAGPDDIGPPGTILYGVLVADACVVGYLKFPNGGGSSFMTGTLPDGGCLSSA</sequence>
<gene>
    <name evidence="2" type="ORF">GCM10009682_46980</name>
</gene>
<proteinExistence type="predicted"/>
<evidence type="ECO:0000313" key="2">
    <source>
        <dbReference type="EMBL" id="GAA1821449.1"/>
    </source>
</evidence>
<dbReference type="Proteomes" id="UP001500218">
    <property type="component" value="Unassembled WGS sequence"/>
</dbReference>
<evidence type="ECO:0000313" key="3">
    <source>
        <dbReference type="Proteomes" id="UP001500218"/>
    </source>
</evidence>
<organism evidence="2 3">
    <name type="scientific">Luedemannella flava</name>
    <dbReference type="NCBI Taxonomy" id="349316"/>
    <lineage>
        <taxon>Bacteria</taxon>
        <taxon>Bacillati</taxon>
        <taxon>Actinomycetota</taxon>
        <taxon>Actinomycetes</taxon>
        <taxon>Micromonosporales</taxon>
        <taxon>Micromonosporaceae</taxon>
        <taxon>Luedemannella</taxon>
    </lineage>
</organism>
<name>A0ABP4YKF9_9ACTN</name>
<dbReference type="EMBL" id="BAAALT010000182">
    <property type="protein sequence ID" value="GAA1821449.1"/>
    <property type="molecule type" value="Genomic_DNA"/>
</dbReference>
<comment type="caution">
    <text evidence="2">The sequence shown here is derived from an EMBL/GenBank/DDBJ whole genome shotgun (WGS) entry which is preliminary data.</text>
</comment>
<accession>A0ABP4YKF9</accession>
<keyword evidence="1" id="KW-0472">Membrane</keyword>
<dbReference type="RefSeq" id="WP_344136352.1">
    <property type="nucleotide sequence ID" value="NZ_BAAALT010000182.1"/>
</dbReference>
<keyword evidence="1" id="KW-1133">Transmembrane helix</keyword>
<protein>
    <submittedName>
        <fullName evidence="2">Uncharacterized protein</fullName>
    </submittedName>
</protein>